<gene>
    <name evidence="2" type="ORF">SAMEA4029009_CIC11G00000004306</name>
</gene>
<dbReference type="EMBL" id="LT635764">
    <property type="protein sequence ID" value="SGZ49205.1"/>
    <property type="molecule type" value="Genomic_DNA"/>
</dbReference>
<feature type="compositionally biased region" description="Basic residues" evidence="1">
    <location>
        <begin position="204"/>
        <end position="217"/>
    </location>
</feature>
<dbReference type="Proteomes" id="UP000182259">
    <property type="component" value="Chromosome I"/>
</dbReference>
<accession>A0A1L0CZW3</accession>
<reference evidence="3" key="1">
    <citation type="submission" date="2016-10" db="EMBL/GenBank/DDBJ databases">
        <authorList>
            <person name="Geijer C."/>
            <person name="Jareborg N."/>
            <person name="Dainat J."/>
        </authorList>
    </citation>
    <scope>NUCLEOTIDE SEQUENCE [LARGE SCALE GENOMIC DNA]</scope>
    <source>
        <strain evidence="3">PYCC 4715</strain>
    </source>
</reference>
<evidence type="ECO:0000313" key="3">
    <source>
        <dbReference type="Proteomes" id="UP000182259"/>
    </source>
</evidence>
<evidence type="ECO:0000256" key="1">
    <source>
        <dbReference type="SAM" id="MobiDB-lite"/>
    </source>
</evidence>
<dbReference type="AlphaFoldDB" id="A0A1L0CZW3"/>
<protein>
    <submittedName>
        <fullName evidence="2">CIC11C00000004306</fullName>
    </submittedName>
</protein>
<evidence type="ECO:0000313" key="2">
    <source>
        <dbReference type="EMBL" id="SGZ49205.1"/>
    </source>
</evidence>
<feature type="region of interest" description="Disordered" evidence="1">
    <location>
        <begin position="129"/>
        <end position="169"/>
    </location>
</feature>
<name>A0A1L0CZW3_9ASCO</name>
<sequence length="237" mass="27360">MQNQQLVEILEHEKSTSAKLEAELANLCFTLQHYQTVFADCEKLVGKRSDVDYLGELFRLLFEMLSTLSKTNQELERELTELEKPQLSFLVKEPTLCKVEIEEVWKLYDVVNTKLGEIDTLKSKIRDSKKHKLSNTYPTSGDEAFKDDSRANTDVSAPPPTPMPSSTSMEIDITSPFLQSKPLEEVSNSFWNISTEQKFFHGEKVKRKRRRKRRPRSKITQVFAPTDTENIEPESEV</sequence>
<proteinExistence type="predicted"/>
<organism evidence="2 3">
    <name type="scientific">Sungouiella intermedia</name>
    <dbReference type="NCBI Taxonomy" id="45354"/>
    <lineage>
        <taxon>Eukaryota</taxon>
        <taxon>Fungi</taxon>
        <taxon>Dikarya</taxon>
        <taxon>Ascomycota</taxon>
        <taxon>Saccharomycotina</taxon>
        <taxon>Pichiomycetes</taxon>
        <taxon>Metschnikowiaceae</taxon>
        <taxon>Sungouiella</taxon>
    </lineage>
</organism>
<feature type="region of interest" description="Disordered" evidence="1">
    <location>
        <begin position="202"/>
        <end position="237"/>
    </location>
</feature>